<evidence type="ECO:0000256" key="4">
    <source>
        <dbReference type="ARBA" id="ARBA00023125"/>
    </source>
</evidence>
<name>A0A1E5L296_9FIRM</name>
<accession>A0A1E5L296</accession>
<evidence type="ECO:0000259" key="6">
    <source>
        <dbReference type="Pfam" id="PF04542"/>
    </source>
</evidence>
<evidence type="ECO:0000256" key="1">
    <source>
        <dbReference type="ARBA" id="ARBA00010641"/>
    </source>
</evidence>
<dbReference type="STRING" id="1390249.BHU72_10595"/>
<feature type="domain" description="RNA polymerase sigma-70 region 2" evidence="6">
    <location>
        <begin position="22"/>
        <end position="89"/>
    </location>
</feature>
<dbReference type="GO" id="GO:0006352">
    <property type="term" value="P:DNA-templated transcription initiation"/>
    <property type="evidence" value="ECO:0007669"/>
    <property type="project" value="InterPro"/>
</dbReference>
<dbReference type="Proteomes" id="UP000095255">
    <property type="component" value="Unassembled WGS sequence"/>
</dbReference>
<dbReference type="Pfam" id="PF04542">
    <property type="entry name" value="Sigma70_r2"/>
    <property type="match status" value="1"/>
</dbReference>
<dbReference type="SUPFAM" id="SSF88946">
    <property type="entry name" value="Sigma2 domain of RNA polymerase sigma factors"/>
    <property type="match status" value="1"/>
</dbReference>
<dbReference type="CDD" id="cd06171">
    <property type="entry name" value="Sigma70_r4"/>
    <property type="match status" value="1"/>
</dbReference>
<dbReference type="EMBL" id="MJAT01000039">
    <property type="protein sequence ID" value="OEH84255.1"/>
    <property type="molecule type" value="Genomic_DNA"/>
</dbReference>
<evidence type="ECO:0000259" key="7">
    <source>
        <dbReference type="Pfam" id="PF08281"/>
    </source>
</evidence>
<evidence type="ECO:0008006" key="10">
    <source>
        <dbReference type="Google" id="ProtNLM"/>
    </source>
</evidence>
<dbReference type="NCBIfam" id="TIGR02937">
    <property type="entry name" value="sigma70-ECF"/>
    <property type="match status" value="1"/>
</dbReference>
<dbReference type="InterPro" id="IPR007627">
    <property type="entry name" value="RNA_pol_sigma70_r2"/>
</dbReference>
<dbReference type="InterPro" id="IPR013325">
    <property type="entry name" value="RNA_pol_sigma_r2"/>
</dbReference>
<protein>
    <recommendedName>
        <fullName evidence="10">RNA polymerase subunit sigma-24</fullName>
    </recommendedName>
</protein>
<organism evidence="8 9">
    <name type="scientific">Desulfuribacillus stibiiarsenatis</name>
    <dbReference type="NCBI Taxonomy" id="1390249"/>
    <lineage>
        <taxon>Bacteria</taxon>
        <taxon>Bacillati</taxon>
        <taxon>Bacillota</taxon>
        <taxon>Desulfuribacillia</taxon>
        <taxon>Desulfuribacillales</taxon>
        <taxon>Desulfuribacillaceae</taxon>
        <taxon>Desulfuribacillus</taxon>
    </lineage>
</organism>
<dbReference type="AlphaFoldDB" id="A0A1E5L296"/>
<evidence type="ECO:0000256" key="5">
    <source>
        <dbReference type="ARBA" id="ARBA00023163"/>
    </source>
</evidence>
<keyword evidence="5" id="KW-0804">Transcription</keyword>
<dbReference type="RefSeq" id="WP_069703238.1">
    <property type="nucleotide sequence ID" value="NZ_MJAT01000039.1"/>
</dbReference>
<dbReference type="InterPro" id="IPR036388">
    <property type="entry name" value="WH-like_DNA-bd_sf"/>
</dbReference>
<feature type="domain" description="RNA polymerase sigma factor 70 region 4 type 2" evidence="7">
    <location>
        <begin position="126"/>
        <end position="177"/>
    </location>
</feature>
<gene>
    <name evidence="8" type="ORF">BHU72_10595</name>
</gene>
<comment type="caution">
    <text evidence="8">The sequence shown here is derived from an EMBL/GenBank/DDBJ whole genome shotgun (WGS) entry which is preliminary data.</text>
</comment>
<dbReference type="OrthoDB" id="9785675at2"/>
<keyword evidence="2" id="KW-0805">Transcription regulation</keyword>
<dbReference type="Gene3D" id="1.10.1740.10">
    <property type="match status" value="1"/>
</dbReference>
<dbReference type="PANTHER" id="PTHR43133:SF8">
    <property type="entry name" value="RNA POLYMERASE SIGMA FACTOR HI_1459-RELATED"/>
    <property type="match status" value="1"/>
</dbReference>
<dbReference type="InterPro" id="IPR039425">
    <property type="entry name" value="RNA_pol_sigma-70-like"/>
</dbReference>
<dbReference type="Pfam" id="PF08281">
    <property type="entry name" value="Sigma70_r4_2"/>
    <property type="match status" value="1"/>
</dbReference>
<dbReference type="Gene3D" id="1.10.10.10">
    <property type="entry name" value="Winged helix-like DNA-binding domain superfamily/Winged helix DNA-binding domain"/>
    <property type="match status" value="1"/>
</dbReference>
<evidence type="ECO:0000256" key="3">
    <source>
        <dbReference type="ARBA" id="ARBA00023082"/>
    </source>
</evidence>
<proteinExistence type="inferred from homology"/>
<comment type="similarity">
    <text evidence="1">Belongs to the sigma-70 factor family. ECF subfamily.</text>
</comment>
<keyword evidence="9" id="KW-1185">Reference proteome</keyword>
<keyword evidence="4" id="KW-0238">DNA-binding</keyword>
<dbReference type="InterPro" id="IPR013249">
    <property type="entry name" value="RNA_pol_sigma70_r4_t2"/>
</dbReference>
<dbReference type="InterPro" id="IPR013324">
    <property type="entry name" value="RNA_pol_sigma_r3/r4-like"/>
</dbReference>
<sequence length="190" mass="22527">MDISLSLIKECKAHNAQAFDQLLHRYESQLYRLCYGYTRDREETLDILQEVYIKIFRSIHTFNEDMPFYPWVKRIAINTCINYYRSRNKYQEVSLDAKIDEQQEFINKIIDTTNIEETACANDTQEIISRSIKSLPEAYRIPIVLRYTEDMSYEQIAKALNQPLGTVKSNISRGRSLLRKFLDEHKLLEV</sequence>
<evidence type="ECO:0000256" key="2">
    <source>
        <dbReference type="ARBA" id="ARBA00023015"/>
    </source>
</evidence>
<dbReference type="InterPro" id="IPR014284">
    <property type="entry name" value="RNA_pol_sigma-70_dom"/>
</dbReference>
<dbReference type="PANTHER" id="PTHR43133">
    <property type="entry name" value="RNA POLYMERASE ECF-TYPE SIGMA FACTO"/>
    <property type="match status" value="1"/>
</dbReference>
<dbReference type="GO" id="GO:0003677">
    <property type="term" value="F:DNA binding"/>
    <property type="evidence" value="ECO:0007669"/>
    <property type="project" value="UniProtKB-KW"/>
</dbReference>
<dbReference type="SUPFAM" id="SSF88659">
    <property type="entry name" value="Sigma3 and sigma4 domains of RNA polymerase sigma factors"/>
    <property type="match status" value="1"/>
</dbReference>
<dbReference type="GO" id="GO:0016987">
    <property type="term" value="F:sigma factor activity"/>
    <property type="evidence" value="ECO:0007669"/>
    <property type="project" value="UniProtKB-KW"/>
</dbReference>
<evidence type="ECO:0000313" key="8">
    <source>
        <dbReference type="EMBL" id="OEH84255.1"/>
    </source>
</evidence>
<evidence type="ECO:0000313" key="9">
    <source>
        <dbReference type="Proteomes" id="UP000095255"/>
    </source>
</evidence>
<reference evidence="8 9" key="1">
    <citation type="submission" date="2016-09" db="EMBL/GenBank/DDBJ databases">
        <title>Desulfuribacillus arsenicus sp. nov., an obligately anaerobic, dissimilatory arsenic- and antimonate-reducing bacterium isolated from anoxic sediments.</title>
        <authorList>
            <person name="Abin C.A."/>
            <person name="Hollibaugh J.T."/>
        </authorList>
    </citation>
    <scope>NUCLEOTIDE SEQUENCE [LARGE SCALE GENOMIC DNA]</scope>
    <source>
        <strain evidence="8 9">MLFW-2</strain>
    </source>
</reference>
<keyword evidence="3" id="KW-0731">Sigma factor</keyword>